<dbReference type="Gene3D" id="1.20.1110.10">
    <property type="entry name" value="Calcium-transporting ATPase, transmembrane domain"/>
    <property type="match status" value="1"/>
</dbReference>
<dbReference type="SUPFAM" id="SSF81653">
    <property type="entry name" value="Calcium ATPase, transduction domain A"/>
    <property type="match status" value="1"/>
</dbReference>
<dbReference type="InterPro" id="IPR008250">
    <property type="entry name" value="ATPase_P-typ_transduc_dom_A_sf"/>
</dbReference>
<proteinExistence type="predicted"/>
<feature type="transmembrane region" description="Helical" evidence="2">
    <location>
        <begin position="6"/>
        <end position="35"/>
    </location>
</feature>
<sequence length="176" mass="18777">MLIYVLIVAGILKGIVGSYIEMVIIFIVVIINAIIGYSQERKATNSLNSLTSMLSEEATILSENKKEIVPADSLVVGDVVLLGPGDIIPADLRIIEAYNLVVEEAILTGESTPVTKNSDVITEKADLGDRLNMVFSGTLVGSGSGKGIVTETGDDTELGKISRNLKENEKYGNTAY</sequence>
<keyword evidence="2" id="KW-1133">Transmembrane helix</keyword>
<comment type="caution">
    <text evidence="4">The sequence shown here is derived from an EMBL/GenBank/DDBJ whole genome shotgun (WGS) entry which is preliminary data.</text>
</comment>
<dbReference type="InterPro" id="IPR059000">
    <property type="entry name" value="ATPase_P-type_domA"/>
</dbReference>
<dbReference type="SUPFAM" id="SSF81665">
    <property type="entry name" value="Calcium ATPase, transmembrane domain M"/>
    <property type="match status" value="1"/>
</dbReference>
<accession>W7DUL4</accession>
<dbReference type="InterPro" id="IPR001757">
    <property type="entry name" value="P_typ_ATPase"/>
</dbReference>
<dbReference type="PATRIC" id="fig|1265822.4.peg.3179"/>
<dbReference type="GO" id="GO:0005524">
    <property type="term" value="F:ATP binding"/>
    <property type="evidence" value="ECO:0007669"/>
    <property type="project" value="InterPro"/>
</dbReference>
<organism evidence="4 5">
    <name type="scientific">Listeria fleischmannii FSL S10-1203</name>
    <dbReference type="NCBI Taxonomy" id="1265822"/>
    <lineage>
        <taxon>Bacteria</taxon>
        <taxon>Bacillati</taxon>
        <taxon>Bacillota</taxon>
        <taxon>Bacilli</taxon>
        <taxon>Bacillales</taxon>
        <taxon>Listeriaceae</taxon>
        <taxon>Listeria</taxon>
    </lineage>
</organism>
<dbReference type="EMBL" id="AODM01000052">
    <property type="protein sequence ID" value="EUJ51540.1"/>
    <property type="molecule type" value="Genomic_DNA"/>
</dbReference>
<evidence type="ECO:0000259" key="3">
    <source>
        <dbReference type="Pfam" id="PF00122"/>
    </source>
</evidence>
<name>W7DUL4_9LIST</name>
<dbReference type="InterPro" id="IPR023298">
    <property type="entry name" value="ATPase_P-typ_TM_dom_sf"/>
</dbReference>
<dbReference type="Pfam" id="PF00122">
    <property type="entry name" value="E1-E2_ATPase"/>
    <property type="match status" value="1"/>
</dbReference>
<feature type="domain" description="P-type ATPase A" evidence="3">
    <location>
        <begin position="53"/>
        <end position="165"/>
    </location>
</feature>
<dbReference type="AlphaFoldDB" id="W7DUL4"/>
<dbReference type="GO" id="GO:0016887">
    <property type="term" value="F:ATP hydrolysis activity"/>
    <property type="evidence" value="ECO:0007669"/>
    <property type="project" value="InterPro"/>
</dbReference>
<dbReference type="Proteomes" id="UP000019241">
    <property type="component" value="Unassembled WGS sequence"/>
</dbReference>
<dbReference type="GO" id="GO:0016020">
    <property type="term" value="C:membrane"/>
    <property type="evidence" value="ECO:0007669"/>
    <property type="project" value="InterPro"/>
</dbReference>
<dbReference type="PANTHER" id="PTHR42861">
    <property type="entry name" value="CALCIUM-TRANSPORTING ATPASE"/>
    <property type="match status" value="1"/>
</dbReference>
<reference evidence="4 5" key="1">
    <citation type="submission" date="2012-12" db="EMBL/GenBank/DDBJ databases">
        <title>Novel taxa of Listeriaceae from agricultural environments in the United States.</title>
        <authorList>
            <person name="den Bakker H.C."/>
            <person name="Allred A."/>
            <person name="Warchocki S."/>
            <person name="Wright E.M."/>
            <person name="Burrell A."/>
            <person name="Nightingale K.K."/>
            <person name="Kephart D."/>
            <person name="Wiedmann M."/>
        </authorList>
    </citation>
    <scope>NUCLEOTIDE SEQUENCE [LARGE SCALE GENOMIC DNA]</scope>
    <source>
        <strain evidence="4 5">FSL S10-1203</strain>
    </source>
</reference>
<evidence type="ECO:0000313" key="4">
    <source>
        <dbReference type="EMBL" id="EUJ51540.1"/>
    </source>
</evidence>
<dbReference type="RefSeq" id="WP_254260169.1">
    <property type="nucleotide sequence ID" value="NZ_AODM01000052.1"/>
</dbReference>
<keyword evidence="2" id="KW-0472">Membrane</keyword>
<comment type="subcellular location">
    <subcellularLocation>
        <location evidence="1">Membrane</location>
        <topology evidence="1">Multi-pass membrane protein</topology>
    </subcellularLocation>
</comment>
<dbReference type="Gene3D" id="2.70.150.10">
    <property type="entry name" value="Calcium-transporting ATPase, cytoplasmic transduction domain A"/>
    <property type="match status" value="1"/>
</dbReference>
<keyword evidence="2" id="KW-0812">Transmembrane</keyword>
<dbReference type="NCBIfam" id="TIGR01494">
    <property type="entry name" value="ATPase_P-type"/>
    <property type="match status" value="1"/>
</dbReference>
<protein>
    <submittedName>
        <fullName evidence="4">Cation-transporting ATPase</fullName>
    </submittedName>
</protein>
<evidence type="ECO:0000313" key="5">
    <source>
        <dbReference type="Proteomes" id="UP000019241"/>
    </source>
</evidence>
<gene>
    <name evidence="4" type="ORF">MCOL2_15642</name>
</gene>
<evidence type="ECO:0000256" key="1">
    <source>
        <dbReference type="ARBA" id="ARBA00004141"/>
    </source>
</evidence>
<evidence type="ECO:0000256" key="2">
    <source>
        <dbReference type="SAM" id="Phobius"/>
    </source>
</evidence>